<evidence type="ECO:0000256" key="4">
    <source>
        <dbReference type="SAM" id="Coils"/>
    </source>
</evidence>
<dbReference type="SUPFAM" id="SSF58104">
    <property type="entry name" value="Methyl-accepting chemotaxis protein (MCP) signaling domain"/>
    <property type="match status" value="1"/>
</dbReference>
<evidence type="ECO:0000313" key="7">
    <source>
        <dbReference type="EMBL" id="GGG01493.1"/>
    </source>
</evidence>
<dbReference type="SMART" id="SM00283">
    <property type="entry name" value="MA"/>
    <property type="match status" value="1"/>
</dbReference>
<proteinExistence type="inferred from homology"/>
<dbReference type="RefSeq" id="WP_188530755.1">
    <property type="nucleotide sequence ID" value="NZ_BMGR01000005.1"/>
</dbReference>
<dbReference type="Pfam" id="PF08447">
    <property type="entry name" value="PAS_3"/>
    <property type="match status" value="1"/>
</dbReference>
<feature type="domain" description="Methyl-accepting transducer" evidence="5">
    <location>
        <begin position="133"/>
        <end position="304"/>
    </location>
</feature>
<comment type="caution">
    <text evidence="7">The sequence shown here is derived from an EMBL/GenBank/DDBJ whole genome shotgun (WGS) entry which is preliminary data.</text>
</comment>
<feature type="domain" description="PAS" evidence="6">
    <location>
        <begin position="26"/>
        <end position="55"/>
    </location>
</feature>
<dbReference type="SUPFAM" id="SSF55785">
    <property type="entry name" value="PYP-like sensor domain (PAS domain)"/>
    <property type="match status" value="1"/>
</dbReference>
<reference evidence="7" key="2">
    <citation type="submission" date="2020-09" db="EMBL/GenBank/DDBJ databases">
        <authorList>
            <person name="Sun Q."/>
            <person name="Zhou Y."/>
        </authorList>
    </citation>
    <scope>NUCLEOTIDE SEQUENCE</scope>
    <source>
        <strain evidence="7">CGMCC 1.12987</strain>
    </source>
</reference>
<dbReference type="InterPro" id="IPR004089">
    <property type="entry name" value="MCPsignal_dom"/>
</dbReference>
<dbReference type="Proteomes" id="UP000644756">
    <property type="component" value="Unassembled WGS sequence"/>
</dbReference>
<dbReference type="InterPro" id="IPR013655">
    <property type="entry name" value="PAS_fold_3"/>
</dbReference>
<dbReference type="InterPro" id="IPR035965">
    <property type="entry name" value="PAS-like_dom_sf"/>
</dbReference>
<dbReference type="NCBIfam" id="TIGR00229">
    <property type="entry name" value="sensory_box"/>
    <property type="match status" value="1"/>
</dbReference>
<evidence type="ECO:0000259" key="6">
    <source>
        <dbReference type="PROSITE" id="PS50112"/>
    </source>
</evidence>
<evidence type="ECO:0000259" key="5">
    <source>
        <dbReference type="PROSITE" id="PS50111"/>
    </source>
</evidence>
<protein>
    <submittedName>
        <fullName evidence="7">Chemotaxis protein</fullName>
    </submittedName>
</protein>
<comment type="similarity">
    <text evidence="2">Belongs to the methyl-accepting chemotaxis (MCP) protein family.</text>
</comment>
<dbReference type="GO" id="GO:0007165">
    <property type="term" value="P:signal transduction"/>
    <property type="evidence" value="ECO:0007669"/>
    <property type="project" value="UniProtKB-KW"/>
</dbReference>
<dbReference type="GO" id="GO:0004888">
    <property type="term" value="F:transmembrane signaling receptor activity"/>
    <property type="evidence" value="ECO:0007669"/>
    <property type="project" value="InterPro"/>
</dbReference>
<dbReference type="EMBL" id="BMGR01000005">
    <property type="protein sequence ID" value="GGG01493.1"/>
    <property type="molecule type" value="Genomic_DNA"/>
</dbReference>
<dbReference type="InterPro" id="IPR004090">
    <property type="entry name" value="Chemotax_Me-accpt_rcpt"/>
</dbReference>
<evidence type="ECO:0000256" key="3">
    <source>
        <dbReference type="PROSITE-ProRule" id="PRU00284"/>
    </source>
</evidence>
<dbReference type="CDD" id="cd00130">
    <property type="entry name" value="PAS"/>
    <property type="match status" value="1"/>
</dbReference>
<evidence type="ECO:0000313" key="8">
    <source>
        <dbReference type="Proteomes" id="UP000644756"/>
    </source>
</evidence>
<keyword evidence="4" id="KW-0175">Coiled coil</keyword>
<organism evidence="7 8">
    <name type="scientific">Paenibacillus abyssi</name>
    <dbReference type="NCBI Taxonomy" id="1340531"/>
    <lineage>
        <taxon>Bacteria</taxon>
        <taxon>Bacillati</taxon>
        <taxon>Bacillota</taxon>
        <taxon>Bacilli</taxon>
        <taxon>Bacillales</taxon>
        <taxon>Paenibacillaceae</taxon>
        <taxon>Paenibacillus</taxon>
    </lineage>
</organism>
<name>A0A917CZX8_9BACL</name>
<sequence>MNYAEVSKQVLNPDAVLSALEKSLAMIEFDLEGTVLWANDNFAQTIGYQTEEMPGLKHRQFCLPEFAATPEYKHFWNNLRQGIHHQGKIQRITKDGRLIWLEATYMPVVQDGQVKAVLKIATDITIRQRNAAAKVTEDLNVMAENLRNRAIEGIDRSRDLVEAMNKIVTEADENKHQVQALQLQAAAIKGIVDTIRDIAAQTNLLALNAAIEAAHAGEFGRGFNIVAAEVRNLSKQVQEATQEVQNNVEKITVQVEKMGTSVKRSELAIADSKQRIEQALNEFSGIGDAAQQLDQQAKTLVELV</sequence>
<dbReference type="PROSITE" id="PS50112">
    <property type="entry name" value="PAS"/>
    <property type="match status" value="1"/>
</dbReference>
<dbReference type="PROSITE" id="PS50111">
    <property type="entry name" value="CHEMOTAXIS_TRANSDUC_2"/>
    <property type="match status" value="1"/>
</dbReference>
<feature type="coiled-coil region" evidence="4">
    <location>
        <begin position="223"/>
        <end position="282"/>
    </location>
</feature>
<evidence type="ECO:0000256" key="1">
    <source>
        <dbReference type="ARBA" id="ARBA00023224"/>
    </source>
</evidence>
<dbReference type="GO" id="GO:0006935">
    <property type="term" value="P:chemotaxis"/>
    <property type="evidence" value="ECO:0007669"/>
    <property type="project" value="InterPro"/>
</dbReference>
<gene>
    <name evidence="7" type="ORF">GCM10010916_18290</name>
</gene>
<dbReference type="AlphaFoldDB" id="A0A917CZX8"/>
<dbReference type="PRINTS" id="PR00260">
    <property type="entry name" value="CHEMTRNSDUCR"/>
</dbReference>
<dbReference type="Pfam" id="PF00015">
    <property type="entry name" value="MCPsignal"/>
    <property type="match status" value="1"/>
</dbReference>
<dbReference type="InterPro" id="IPR001610">
    <property type="entry name" value="PAC"/>
</dbReference>
<dbReference type="PANTHER" id="PTHR32089:SF112">
    <property type="entry name" value="LYSOZYME-LIKE PROTEIN-RELATED"/>
    <property type="match status" value="1"/>
</dbReference>
<reference evidence="7" key="1">
    <citation type="journal article" date="2014" name="Int. J. Syst. Evol. Microbiol.">
        <title>Complete genome sequence of Corynebacterium casei LMG S-19264T (=DSM 44701T), isolated from a smear-ripened cheese.</title>
        <authorList>
            <consortium name="US DOE Joint Genome Institute (JGI-PGF)"/>
            <person name="Walter F."/>
            <person name="Albersmeier A."/>
            <person name="Kalinowski J."/>
            <person name="Ruckert C."/>
        </authorList>
    </citation>
    <scope>NUCLEOTIDE SEQUENCE</scope>
    <source>
        <strain evidence="7">CGMCC 1.12987</strain>
    </source>
</reference>
<dbReference type="InterPro" id="IPR000014">
    <property type="entry name" value="PAS"/>
</dbReference>
<dbReference type="GO" id="GO:0016020">
    <property type="term" value="C:membrane"/>
    <property type="evidence" value="ECO:0007669"/>
    <property type="project" value="InterPro"/>
</dbReference>
<accession>A0A917CZX8</accession>
<evidence type="ECO:0000256" key="2">
    <source>
        <dbReference type="ARBA" id="ARBA00029447"/>
    </source>
</evidence>
<dbReference type="Gene3D" id="1.10.287.950">
    <property type="entry name" value="Methyl-accepting chemotaxis protein"/>
    <property type="match status" value="1"/>
</dbReference>
<dbReference type="PANTHER" id="PTHR32089">
    <property type="entry name" value="METHYL-ACCEPTING CHEMOTAXIS PROTEIN MCPB"/>
    <property type="match status" value="1"/>
</dbReference>
<keyword evidence="8" id="KW-1185">Reference proteome</keyword>
<dbReference type="Gene3D" id="3.30.450.20">
    <property type="entry name" value="PAS domain"/>
    <property type="match status" value="1"/>
</dbReference>
<keyword evidence="1 3" id="KW-0807">Transducer</keyword>
<dbReference type="SMART" id="SM00086">
    <property type="entry name" value="PAC"/>
    <property type="match status" value="1"/>
</dbReference>